<keyword evidence="3" id="KW-1185">Reference proteome</keyword>
<dbReference type="Proteomes" id="UP001279410">
    <property type="component" value="Unassembled WGS sequence"/>
</dbReference>
<dbReference type="PANTHER" id="PTHR46467">
    <property type="entry name" value="TETHER CONTAINING UBX DOMAIN FOR GLUT4"/>
    <property type="match status" value="1"/>
</dbReference>
<reference evidence="2" key="1">
    <citation type="submission" date="2022-08" db="EMBL/GenBank/DDBJ databases">
        <title>Genome sequencing of akame (Lates japonicus).</title>
        <authorList>
            <person name="Hashiguchi Y."/>
            <person name="Takahashi H."/>
        </authorList>
    </citation>
    <scope>NUCLEOTIDE SEQUENCE</scope>
    <source>
        <strain evidence="2">Kochi</strain>
    </source>
</reference>
<feature type="non-terminal residue" evidence="2">
    <location>
        <position position="1"/>
    </location>
</feature>
<dbReference type="GO" id="GO:0012506">
    <property type="term" value="C:vesicle membrane"/>
    <property type="evidence" value="ECO:0007669"/>
    <property type="project" value="TreeGrafter"/>
</dbReference>
<dbReference type="GO" id="GO:0005634">
    <property type="term" value="C:nucleus"/>
    <property type="evidence" value="ECO:0007669"/>
    <property type="project" value="TreeGrafter"/>
</dbReference>
<evidence type="ECO:0000313" key="2">
    <source>
        <dbReference type="EMBL" id="GLD63380.1"/>
    </source>
</evidence>
<organism evidence="2 3">
    <name type="scientific">Lates japonicus</name>
    <name type="common">Japanese lates</name>
    <dbReference type="NCBI Taxonomy" id="270547"/>
    <lineage>
        <taxon>Eukaryota</taxon>
        <taxon>Metazoa</taxon>
        <taxon>Chordata</taxon>
        <taxon>Craniata</taxon>
        <taxon>Vertebrata</taxon>
        <taxon>Euteleostomi</taxon>
        <taxon>Actinopterygii</taxon>
        <taxon>Neopterygii</taxon>
        <taxon>Teleostei</taxon>
        <taxon>Neoteleostei</taxon>
        <taxon>Acanthomorphata</taxon>
        <taxon>Carangaria</taxon>
        <taxon>Carangaria incertae sedis</taxon>
        <taxon>Centropomidae</taxon>
        <taxon>Lates</taxon>
    </lineage>
</organism>
<sequence length="143" mass="15920">TVRHAENPHRVWLSSNRFTTGRPVNNHSSSTAVQRGVDRRHHSASSRLKLRIISHQSSDQTGDFRSIHPGGISSDFNLSGDVDEGIRVGTVRHFVRSHLEDPQLSFYLFITPPKTILDDPSVTLFQAGLFPGALVYFGSDIKT</sequence>
<dbReference type="GO" id="GO:0042593">
    <property type="term" value="P:glucose homeostasis"/>
    <property type="evidence" value="ECO:0007669"/>
    <property type="project" value="TreeGrafter"/>
</dbReference>
<gene>
    <name evidence="2" type="ORF">AKAME5_002920700</name>
</gene>
<dbReference type="EMBL" id="BRZM01005377">
    <property type="protein sequence ID" value="GLD63380.1"/>
    <property type="molecule type" value="Genomic_DNA"/>
</dbReference>
<dbReference type="GO" id="GO:0006886">
    <property type="term" value="P:intracellular protein transport"/>
    <property type="evidence" value="ECO:0007669"/>
    <property type="project" value="TreeGrafter"/>
</dbReference>
<feature type="compositionally biased region" description="Polar residues" evidence="1">
    <location>
        <begin position="20"/>
        <end position="33"/>
    </location>
</feature>
<accession>A0AAD3N1K0</accession>
<dbReference type="PANTHER" id="PTHR46467:SF1">
    <property type="entry name" value="TETHER CONTAINING UBX DOMAIN FOR GLUT4"/>
    <property type="match status" value="1"/>
</dbReference>
<name>A0AAD3N1K0_LATJO</name>
<proteinExistence type="predicted"/>
<feature type="region of interest" description="Disordered" evidence="1">
    <location>
        <begin position="20"/>
        <end position="44"/>
    </location>
</feature>
<dbReference type="AlphaFoldDB" id="A0AAD3N1K0"/>
<feature type="non-terminal residue" evidence="2">
    <location>
        <position position="143"/>
    </location>
</feature>
<dbReference type="CDD" id="cd16118">
    <property type="entry name" value="UBX2_UBXN9"/>
    <property type="match status" value="1"/>
</dbReference>
<dbReference type="InterPro" id="IPR029071">
    <property type="entry name" value="Ubiquitin-like_domsf"/>
</dbReference>
<comment type="caution">
    <text evidence="2">The sequence shown here is derived from an EMBL/GenBank/DDBJ whole genome shotgun (WGS) entry which is preliminary data.</text>
</comment>
<dbReference type="SUPFAM" id="SSF54236">
    <property type="entry name" value="Ubiquitin-like"/>
    <property type="match status" value="1"/>
</dbReference>
<protein>
    <submittedName>
        <fullName evidence="2">Tether containing UBX domain for GLUT4</fullName>
    </submittedName>
</protein>
<evidence type="ECO:0000256" key="1">
    <source>
        <dbReference type="SAM" id="MobiDB-lite"/>
    </source>
</evidence>
<dbReference type="GO" id="GO:0005737">
    <property type="term" value="C:cytoplasm"/>
    <property type="evidence" value="ECO:0007669"/>
    <property type="project" value="TreeGrafter"/>
</dbReference>
<evidence type="ECO:0000313" key="3">
    <source>
        <dbReference type="Proteomes" id="UP001279410"/>
    </source>
</evidence>